<protein>
    <submittedName>
        <fullName evidence="1">Uncharacterized protein</fullName>
    </submittedName>
</protein>
<feature type="non-terminal residue" evidence="1">
    <location>
        <position position="9"/>
    </location>
</feature>
<evidence type="ECO:0000313" key="2">
    <source>
        <dbReference type="Proteomes" id="UP000663874"/>
    </source>
</evidence>
<comment type="caution">
    <text evidence="1">The sequence shown here is derived from an EMBL/GenBank/DDBJ whole genome shotgun (WGS) entry which is preliminary data.</text>
</comment>
<reference evidence="1" key="1">
    <citation type="submission" date="2021-02" db="EMBL/GenBank/DDBJ databases">
        <authorList>
            <person name="Nowell W R."/>
        </authorList>
    </citation>
    <scope>NUCLEOTIDE SEQUENCE</scope>
</reference>
<gene>
    <name evidence="1" type="ORF">FNK824_LOCUS41690</name>
</gene>
<sequence length="9" mass="988">MNLCDQHGA</sequence>
<proteinExistence type="predicted"/>
<dbReference type="EMBL" id="CAJOBE010042617">
    <property type="protein sequence ID" value="CAF4331348.1"/>
    <property type="molecule type" value="Genomic_DNA"/>
</dbReference>
<evidence type="ECO:0000313" key="1">
    <source>
        <dbReference type="EMBL" id="CAF4331348.1"/>
    </source>
</evidence>
<name>A0A820JSP4_9BILA</name>
<dbReference type="Proteomes" id="UP000663874">
    <property type="component" value="Unassembled WGS sequence"/>
</dbReference>
<organism evidence="1 2">
    <name type="scientific">Rotaria sordida</name>
    <dbReference type="NCBI Taxonomy" id="392033"/>
    <lineage>
        <taxon>Eukaryota</taxon>
        <taxon>Metazoa</taxon>
        <taxon>Spiralia</taxon>
        <taxon>Gnathifera</taxon>
        <taxon>Rotifera</taxon>
        <taxon>Eurotatoria</taxon>
        <taxon>Bdelloidea</taxon>
        <taxon>Philodinida</taxon>
        <taxon>Philodinidae</taxon>
        <taxon>Rotaria</taxon>
    </lineage>
</organism>
<accession>A0A820JSP4</accession>